<feature type="domain" description="Tyrosine specific protein phosphatases" evidence="7">
    <location>
        <begin position="140"/>
        <end position="202"/>
    </location>
</feature>
<dbReference type="InterPro" id="IPR029021">
    <property type="entry name" value="Prot-tyrosine_phosphatase-like"/>
</dbReference>
<gene>
    <name evidence="8" type="ORF">TEOVI_000302500</name>
</gene>
<dbReference type="Pfam" id="PF00782">
    <property type="entry name" value="DSPc"/>
    <property type="match status" value="1"/>
</dbReference>
<keyword evidence="2" id="KW-0378">Hydrolase</keyword>
<sequence length="618" mass="69375">MALEKIDWTVPRKLLPKDSLEVTDSANPYAELSEILPGLYLTSEERVCNRARSIEESISLILTLNGGEHVAPYRIYEYLAEDQRYVYKKICSFNVFASLLEEYASTSVPEDPLQRKVFIRSVPAEDCPTYDISRHFPEMCALIELVMMHRRDTEVELARQHTVVVHCLMGVSRSAAVVAAYMMKRGRYSKDESVSIMRKSRPIVSPNPGFQKQLMRWEEGAYYRISDMLSATLAASEVRGGTELNHFIERQLRLLLRERRFIEDRKNFGYVISSVLSITPGVGSAVLMIAAHINQCIVEEVYVDVPSFFSNVSDIVKSIFQHMPNFINDITEEFGDPFDDCFYFEMVKAIGCSGAGKCLSDVAKAFSSLLETVHTTHMINNPRGVPYWADSEDEIARGCPEGMRLSFTFLPFLAPYAVGFVQLRYSGELMNEEGLYLLQVTSSRISPPSEYKISELTCNATADGCAIAVDIFSCMVSQVGHLKDDVELEMLNAVLGGSTLLAVIDKFVYTEEPNEGIALLWMRKVVGGAVGIRLFFDAIDRYLMESYLNVAEIGTIKSIADEKAPWVEIATSIQLVNRVYMEQYGKVVDFLPWILQELSSMIDNGAVVVSSDISCSGE</sequence>
<dbReference type="Proteomes" id="UP000195570">
    <property type="component" value="Unassembled WGS sequence"/>
</dbReference>
<keyword evidence="9" id="KW-1185">Reference proteome</keyword>
<dbReference type="CDD" id="cd14498">
    <property type="entry name" value="DSP"/>
    <property type="match status" value="1"/>
</dbReference>
<evidence type="ECO:0000256" key="5">
    <source>
        <dbReference type="ARBA" id="ARBA00048336"/>
    </source>
</evidence>
<dbReference type="Gene3D" id="3.90.190.10">
    <property type="entry name" value="Protein tyrosine phosphatase superfamily"/>
    <property type="match status" value="1"/>
</dbReference>
<dbReference type="GO" id="GO:0005829">
    <property type="term" value="C:cytosol"/>
    <property type="evidence" value="ECO:0007669"/>
    <property type="project" value="TreeGrafter"/>
</dbReference>
<dbReference type="PROSITE" id="PS50054">
    <property type="entry name" value="TYR_PHOSPHATASE_DUAL"/>
    <property type="match status" value="1"/>
</dbReference>
<dbReference type="GO" id="GO:0004722">
    <property type="term" value="F:protein serine/threonine phosphatase activity"/>
    <property type="evidence" value="ECO:0007669"/>
    <property type="project" value="UniProtKB-EC"/>
</dbReference>
<dbReference type="EMBL" id="CZPT02001628">
    <property type="protein sequence ID" value="SCU71444.1"/>
    <property type="molecule type" value="Genomic_DNA"/>
</dbReference>
<dbReference type="PANTHER" id="PTHR45948:SF5">
    <property type="entry name" value="SPECIFICITY PROTEIN PHOSPHATASE, PUTATIVE-RELATED"/>
    <property type="match status" value="1"/>
</dbReference>
<feature type="domain" description="Tyrosine-protein phosphatase" evidence="6">
    <location>
        <begin position="31"/>
        <end position="223"/>
    </location>
</feature>
<dbReference type="PROSITE" id="PS50056">
    <property type="entry name" value="TYR_PHOSPHATASE_2"/>
    <property type="match status" value="1"/>
</dbReference>
<dbReference type="SMART" id="SM00195">
    <property type="entry name" value="DSPc"/>
    <property type="match status" value="1"/>
</dbReference>
<dbReference type="InterPro" id="IPR000340">
    <property type="entry name" value="Dual-sp_phosphatase_cat-dom"/>
</dbReference>
<dbReference type="PROSITE" id="PS00383">
    <property type="entry name" value="TYR_PHOSPHATASE_1"/>
    <property type="match status" value="1"/>
</dbReference>
<comment type="catalytic activity">
    <reaction evidence="5">
        <text>O-phospho-L-threonyl-[protein] + H2O = L-threonyl-[protein] + phosphate</text>
        <dbReference type="Rhea" id="RHEA:47004"/>
        <dbReference type="Rhea" id="RHEA-COMP:11060"/>
        <dbReference type="Rhea" id="RHEA-COMP:11605"/>
        <dbReference type="ChEBI" id="CHEBI:15377"/>
        <dbReference type="ChEBI" id="CHEBI:30013"/>
        <dbReference type="ChEBI" id="CHEBI:43474"/>
        <dbReference type="ChEBI" id="CHEBI:61977"/>
        <dbReference type="EC" id="3.1.3.16"/>
    </reaction>
</comment>
<evidence type="ECO:0000256" key="4">
    <source>
        <dbReference type="ARBA" id="ARBA00047761"/>
    </source>
</evidence>
<evidence type="ECO:0000313" key="8">
    <source>
        <dbReference type="EMBL" id="SCU71444.1"/>
    </source>
</evidence>
<dbReference type="InterPro" id="IPR016130">
    <property type="entry name" value="Tyr_Pase_AS"/>
</dbReference>
<reference evidence="8" key="1">
    <citation type="submission" date="2016-09" db="EMBL/GenBank/DDBJ databases">
        <authorList>
            <person name="Hebert L."/>
            <person name="Moumen B."/>
        </authorList>
    </citation>
    <scope>NUCLEOTIDE SEQUENCE [LARGE SCALE GENOMIC DNA]</scope>
    <source>
        <strain evidence="8">OVI</strain>
    </source>
</reference>
<dbReference type="InterPro" id="IPR020422">
    <property type="entry name" value="TYR_PHOSPHATASE_DUAL_dom"/>
</dbReference>
<dbReference type="PANTHER" id="PTHR45948">
    <property type="entry name" value="DUAL SPECIFICITY PROTEIN PHOSPHATASE DDB_G0269404-RELATED"/>
    <property type="match status" value="1"/>
</dbReference>
<comment type="similarity">
    <text evidence="1">Belongs to the protein-tyrosine phosphatase family. Non-receptor class dual specificity subfamily.</text>
</comment>
<evidence type="ECO:0000256" key="2">
    <source>
        <dbReference type="ARBA" id="ARBA00022801"/>
    </source>
</evidence>
<dbReference type="GO" id="GO:0004725">
    <property type="term" value="F:protein tyrosine phosphatase activity"/>
    <property type="evidence" value="ECO:0007669"/>
    <property type="project" value="TreeGrafter"/>
</dbReference>
<evidence type="ECO:0000259" key="7">
    <source>
        <dbReference type="PROSITE" id="PS50056"/>
    </source>
</evidence>
<keyword evidence="3" id="KW-0904">Protein phosphatase</keyword>
<evidence type="ECO:0000256" key="1">
    <source>
        <dbReference type="ARBA" id="ARBA00008601"/>
    </source>
</evidence>
<comment type="caution">
    <text evidence="8">The sequence shown here is derived from an EMBL/GenBank/DDBJ whole genome shotgun (WGS) entry which is preliminary data.</text>
</comment>
<organism evidence="8 9">
    <name type="scientific">Trypanosoma equiperdum</name>
    <dbReference type="NCBI Taxonomy" id="5694"/>
    <lineage>
        <taxon>Eukaryota</taxon>
        <taxon>Discoba</taxon>
        <taxon>Euglenozoa</taxon>
        <taxon>Kinetoplastea</taxon>
        <taxon>Metakinetoplastina</taxon>
        <taxon>Trypanosomatida</taxon>
        <taxon>Trypanosomatidae</taxon>
        <taxon>Trypanosoma</taxon>
    </lineage>
</organism>
<name>A0A1G4IGD8_TRYEQ</name>
<proteinExistence type="inferred from homology"/>
<accession>A0A1G4IGD8</accession>
<dbReference type="VEuPathDB" id="TriTrypDB:TEOVI_000302500"/>
<evidence type="ECO:0000259" key="6">
    <source>
        <dbReference type="PROSITE" id="PS50054"/>
    </source>
</evidence>
<dbReference type="InterPro" id="IPR000387">
    <property type="entry name" value="Tyr_Pase_dom"/>
</dbReference>
<evidence type="ECO:0000256" key="3">
    <source>
        <dbReference type="ARBA" id="ARBA00022912"/>
    </source>
</evidence>
<comment type="catalytic activity">
    <reaction evidence="4">
        <text>O-phospho-L-seryl-[protein] + H2O = L-seryl-[protein] + phosphate</text>
        <dbReference type="Rhea" id="RHEA:20629"/>
        <dbReference type="Rhea" id="RHEA-COMP:9863"/>
        <dbReference type="Rhea" id="RHEA-COMP:11604"/>
        <dbReference type="ChEBI" id="CHEBI:15377"/>
        <dbReference type="ChEBI" id="CHEBI:29999"/>
        <dbReference type="ChEBI" id="CHEBI:43474"/>
        <dbReference type="ChEBI" id="CHEBI:83421"/>
        <dbReference type="EC" id="3.1.3.16"/>
    </reaction>
</comment>
<dbReference type="SUPFAM" id="SSF52799">
    <property type="entry name" value="(Phosphotyrosine protein) phosphatases II"/>
    <property type="match status" value="1"/>
</dbReference>
<dbReference type="AlphaFoldDB" id="A0A1G4IGD8"/>
<dbReference type="RefSeq" id="XP_067082111.1">
    <property type="nucleotide sequence ID" value="XM_067226010.1"/>
</dbReference>
<evidence type="ECO:0000313" key="9">
    <source>
        <dbReference type="Proteomes" id="UP000195570"/>
    </source>
</evidence>
<dbReference type="GO" id="GO:0007165">
    <property type="term" value="P:signal transduction"/>
    <property type="evidence" value="ECO:0007669"/>
    <property type="project" value="TreeGrafter"/>
</dbReference>
<dbReference type="GeneID" id="92376965"/>
<protein>
    <submittedName>
        <fullName evidence="8">Kinetoplastid-specific dual specificity phosphatase, putative</fullName>
    </submittedName>
</protein>